<keyword evidence="5" id="KW-0811">Translocation</keyword>
<comment type="subcellular location">
    <subcellularLocation>
        <location evidence="5">Cell membrane</location>
        <topology evidence="5">Multi-pass membrane protein</topology>
    </subcellularLocation>
    <subcellularLocation>
        <location evidence="1">Membrane</location>
        <topology evidence="1">Multi-pass membrane protein</topology>
    </subcellularLocation>
</comment>
<reference evidence="6 7" key="1">
    <citation type="journal article" date="2016" name="Nat. Commun.">
        <title>Thousands of microbial genomes shed light on interconnected biogeochemical processes in an aquifer system.</title>
        <authorList>
            <person name="Anantharaman K."/>
            <person name="Brown C.T."/>
            <person name="Hug L.A."/>
            <person name="Sharon I."/>
            <person name="Castelle C.J."/>
            <person name="Probst A.J."/>
            <person name="Thomas B.C."/>
            <person name="Singh A."/>
            <person name="Wilkins M.J."/>
            <person name="Karaoz U."/>
            <person name="Brodie E.L."/>
            <person name="Williams K.H."/>
            <person name="Hubbard S.S."/>
            <person name="Banfield J.F."/>
        </authorList>
    </citation>
    <scope>NUCLEOTIDE SEQUENCE [LARGE SCALE GENOMIC DNA]</scope>
</reference>
<dbReference type="GO" id="GO:0065002">
    <property type="term" value="P:intracellular protein transmembrane transport"/>
    <property type="evidence" value="ECO:0007669"/>
    <property type="project" value="TreeGrafter"/>
</dbReference>
<evidence type="ECO:0000256" key="1">
    <source>
        <dbReference type="ARBA" id="ARBA00004141"/>
    </source>
</evidence>
<keyword evidence="2 5" id="KW-0812">Transmembrane</keyword>
<dbReference type="PANTHER" id="PTHR30371:SF0">
    <property type="entry name" value="SEC-INDEPENDENT PROTEIN TRANSLOCASE PROTEIN TATC, CHLOROPLASTIC-RELATED"/>
    <property type="match status" value="1"/>
</dbReference>
<dbReference type="InterPro" id="IPR019820">
    <property type="entry name" value="Sec-indep_translocase_CS"/>
</dbReference>
<comment type="caution">
    <text evidence="6">The sequence shown here is derived from an EMBL/GenBank/DDBJ whole genome shotgun (WGS) entry which is preliminary data.</text>
</comment>
<feature type="transmembrane region" description="Helical" evidence="5">
    <location>
        <begin position="367"/>
        <end position="388"/>
    </location>
</feature>
<keyword evidence="5" id="KW-0653">Protein transport</keyword>
<proteinExistence type="inferred from homology"/>
<feature type="transmembrane region" description="Helical" evidence="5">
    <location>
        <begin position="257"/>
        <end position="279"/>
    </location>
</feature>
<keyword evidence="4 5" id="KW-0472">Membrane</keyword>
<gene>
    <name evidence="5" type="primary">tatC</name>
    <name evidence="6" type="ORF">A2527_06315</name>
</gene>
<dbReference type="GO" id="GO:0009977">
    <property type="term" value="F:proton motive force dependent protein transmembrane transporter activity"/>
    <property type="evidence" value="ECO:0007669"/>
    <property type="project" value="TreeGrafter"/>
</dbReference>
<feature type="transmembrane region" description="Helical" evidence="5">
    <location>
        <begin position="346"/>
        <end position="361"/>
    </location>
</feature>
<comment type="subunit">
    <text evidence="5">The Tat system comprises two distinct complexes: a TatABC complex, containing multiple copies of TatA, TatB and TatC subunits, and a separate TatA complex, containing only TatA subunits. Substrates initially bind to the TatABC complex, which probably triggers association of the separate TatA complex to form the active translocon.</text>
</comment>
<dbReference type="PANTHER" id="PTHR30371">
    <property type="entry name" value="SEC-INDEPENDENT PROTEIN TRANSLOCASE PROTEIN TATC"/>
    <property type="match status" value="1"/>
</dbReference>
<comment type="function">
    <text evidence="5">Part of the twin-arginine translocation (Tat) system that transports large folded proteins containing a characteristic twin-arginine motif in their signal peptide across membranes. Together with TatB, TatC is part of a receptor directly interacting with Tat signal peptides.</text>
</comment>
<feature type="transmembrane region" description="Helical" evidence="5">
    <location>
        <begin position="312"/>
        <end position="334"/>
    </location>
</feature>
<dbReference type="Proteomes" id="UP000178449">
    <property type="component" value="Unassembled WGS sequence"/>
</dbReference>
<evidence type="ECO:0000313" key="6">
    <source>
        <dbReference type="EMBL" id="OGG94950.1"/>
    </source>
</evidence>
<dbReference type="EMBL" id="MFNE01000030">
    <property type="protein sequence ID" value="OGG94950.1"/>
    <property type="molecule type" value="Genomic_DNA"/>
</dbReference>
<dbReference type="GO" id="GO:0033281">
    <property type="term" value="C:TAT protein transport complex"/>
    <property type="evidence" value="ECO:0007669"/>
    <property type="project" value="UniProtKB-UniRule"/>
</dbReference>
<evidence type="ECO:0000256" key="2">
    <source>
        <dbReference type="ARBA" id="ARBA00022692"/>
    </source>
</evidence>
<feature type="transmembrane region" description="Helical" evidence="5">
    <location>
        <begin position="27"/>
        <end position="44"/>
    </location>
</feature>
<sequence length="405" mass="45477">MQGPNPQPRPDGTMSLIDHLDELRVRLIRYVVILMILVLGCYGFRKEILDLIRMPVEGPLERYSQSIKDPLPESPDQAVFKDLDQYDCNCSRSLKTHELSLPQTVQTAPVEVTPDFPLAEPPKVEGLLDQIREGHQIDWTALGDQAIRDFRAIYYSAMGDDKKAATIYQGKENQGPPPEQTYYQDDQGQVLELSCRCVRDNAQAKTAHMVYIGLPELFFAQMKVSMYAALFLSFPFLMIEIWGFAGPALYKDEKLVFWGFGLSTFVFFTGGALFGYFVVFPYGFDFFLSLSQPGEIMPSLAIGEYLDFTIKLFLAFGLIFELPVAVFILARLGIITPMMMVQNSRVALVVVMIVSAVLTPPDPFTMFLMAGPLIVLYIISIGVCFIGLNKKKATLRAQGINPEEL</sequence>
<dbReference type="HAMAP" id="MF_00902">
    <property type="entry name" value="TatC"/>
    <property type="match status" value="1"/>
</dbReference>
<dbReference type="InterPro" id="IPR002033">
    <property type="entry name" value="TatC"/>
</dbReference>
<evidence type="ECO:0000256" key="4">
    <source>
        <dbReference type="ARBA" id="ARBA00023136"/>
    </source>
</evidence>
<evidence type="ECO:0000256" key="5">
    <source>
        <dbReference type="HAMAP-Rule" id="MF_00902"/>
    </source>
</evidence>
<keyword evidence="3 5" id="KW-1133">Transmembrane helix</keyword>
<dbReference type="GO" id="GO:0043953">
    <property type="term" value="P:protein transport by the Tat complex"/>
    <property type="evidence" value="ECO:0007669"/>
    <property type="project" value="UniProtKB-UniRule"/>
</dbReference>
<name>A0A1F6GA24_9PROT</name>
<accession>A0A1F6GA24</accession>
<comment type="similarity">
    <text evidence="5">Belongs to the TatC family.</text>
</comment>
<organism evidence="6 7">
    <name type="scientific">Candidatus Lambdaproteobacteria bacterium RIFOXYD2_FULL_50_16</name>
    <dbReference type="NCBI Taxonomy" id="1817772"/>
    <lineage>
        <taxon>Bacteria</taxon>
        <taxon>Pseudomonadati</taxon>
        <taxon>Pseudomonadota</taxon>
        <taxon>Candidatus Lambdaproteobacteria</taxon>
    </lineage>
</organism>
<dbReference type="AlphaFoldDB" id="A0A1F6GA24"/>
<evidence type="ECO:0000313" key="7">
    <source>
        <dbReference type="Proteomes" id="UP000178449"/>
    </source>
</evidence>
<dbReference type="PROSITE" id="PS01218">
    <property type="entry name" value="TATC"/>
    <property type="match status" value="1"/>
</dbReference>
<dbReference type="Pfam" id="PF00902">
    <property type="entry name" value="TatC"/>
    <property type="match status" value="1"/>
</dbReference>
<keyword evidence="5" id="KW-0813">Transport</keyword>
<evidence type="ECO:0000256" key="3">
    <source>
        <dbReference type="ARBA" id="ARBA00022989"/>
    </source>
</evidence>
<dbReference type="STRING" id="1817772.A2527_06315"/>
<protein>
    <recommendedName>
        <fullName evidence="5">Sec-independent protein translocase protein TatC</fullName>
    </recommendedName>
</protein>
<dbReference type="NCBIfam" id="TIGR00945">
    <property type="entry name" value="tatC"/>
    <property type="match status" value="1"/>
</dbReference>
<feature type="transmembrane region" description="Helical" evidence="5">
    <location>
        <begin position="224"/>
        <end position="245"/>
    </location>
</feature>
<keyword evidence="5" id="KW-1003">Cell membrane</keyword>